<dbReference type="VEuPathDB" id="FungiDB:CHGG_04461"/>
<feature type="region of interest" description="Disordered" evidence="2">
    <location>
        <begin position="1"/>
        <end position="85"/>
    </location>
</feature>
<dbReference type="GO" id="GO:0043161">
    <property type="term" value="P:proteasome-mediated ubiquitin-dependent protein catabolic process"/>
    <property type="evidence" value="ECO:0007669"/>
    <property type="project" value="TreeGrafter"/>
</dbReference>
<dbReference type="GO" id="GO:0045721">
    <property type="term" value="P:negative regulation of gluconeogenesis"/>
    <property type="evidence" value="ECO:0007669"/>
    <property type="project" value="TreeGrafter"/>
</dbReference>
<dbReference type="PANTHER" id="PTHR14534:SF3">
    <property type="entry name" value="GID COMPLEX SUBUNIT 4 HOMOLOG"/>
    <property type="match status" value="1"/>
</dbReference>
<protein>
    <recommendedName>
        <fullName evidence="5">Vesicle-mediated transport protein Vid24</fullName>
    </recommendedName>
</protein>
<dbReference type="GO" id="GO:0034657">
    <property type="term" value="C:GID complex"/>
    <property type="evidence" value="ECO:0007669"/>
    <property type="project" value="TreeGrafter"/>
</dbReference>
<dbReference type="AlphaFoldDB" id="Q2H185"/>
<comment type="similarity">
    <text evidence="1">Belongs to the GID4/VID24 family.</text>
</comment>
<dbReference type="PANTHER" id="PTHR14534">
    <property type="entry name" value="VACUOLAR IMPORT AND DEGRADATION PROTEIN 24"/>
    <property type="match status" value="1"/>
</dbReference>
<dbReference type="GO" id="GO:0006623">
    <property type="term" value="P:protein targeting to vacuole"/>
    <property type="evidence" value="ECO:0007669"/>
    <property type="project" value="TreeGrafter"/>
</dbReference>
<dbReference type="eggNOG" id="KOG4635">
    <property type="taxonomic scope" value="Eukaryota"/>
</dbReference>
<dbReference type="FunCoup" id="Q2H185">
    <property type="interactions" value="291"/>
</dbReference>
<dbReference type="GO" id="GO:0007039">
    <property type="term" value="P:protein catabolic process in the vacuole"/>
    <property type="evidence" value="ECO:0007669"/>
    <property type="project" value="TreeGrafter"/>
</dbReference>
<dbReference type="GeneID" id="4391708"/>
<dbReference type="GO" id="GO:0005773">
    <property type="term" value="C:vacuole"/>
    <property type="evidence" value="ECO:0007669"/>
    <property type="project" value="GOC"/>
</dbReference>
<evidence type="ECO:0000313" key="3">
    <source>
        <dbReference type="EMBL" id="EAQ87842.1"/>
    </source>
</evidence>
<evidence type="ECO:0000256" key="1">
    <source>
        <dbReference type="ARBA" id="ARBA00061469"/>
    </source>
</evidence>
<evidence type="ECO:0000256" key="2">
    <source>
        <dbReference type="SAM" id="MobiDB-lite"/>
    </source>
</evidence>
<feature type="compositionally biased region" description="Gly residues" evidence="2">
    <location>
        <begin position="55"/>
        <end position="64"/>
    </location>
</feature>
<dbReference type="RefSeq" id="XP_001223675.1">
    <property type="nucleotide sequence ID" value="XM_001223674.1"/>
</dbReference>
<proteinExistence type="inferred from homology"/>
<evidence type="ECO:0008006" key="5">
    <source>
        <dbReference type="Google" id="ProtNLM"/>
    </source>
</evidence>
<gene>
    <name evidence="3" type="ORF">CHGG_04461</name>
</gene>
<accession>Q2H185</accession>
<dbReference type="EMBL" id="CH408032">
    <property type="protein sequence ID" value="EAQ87842.1"/>
    <property type="molecule type" value="Genomic_DNA"/>
</dbReference>
<dbReference type="Proteomes" id="UP000001056">
    <property type="component" value="Unassembled WGS sequence"/>
</dbReference>
<dbReference type="STRING" id="306901.Q2H185"/>
<feature type="compositionally biased region" description="Basic and acidic residues" evidence="2">
    <location>
        <begin position="29"/>
        <end position="45"/>
    </location>
</feature>
<dbReference type="OrthoDB" id="62at2759"/>
<keyword evidence="4" id="KW-1185">Reference proteome</keyword>
<dbReference type="HOGENOM" id="CLU_028759_0_1_1"/>
<evidence type="ECO:0000313" key="4">
    <source>
        <dbReference type="Proteomes" id="UP000001056"/>
    </source>
</evidence>
<dbReference type="Pfam" id="PF09783">
    <property type="entry name" value="Vac_ImportDeg"/>
    <property type="match status" value="1"/>
</dbReference>
<sequence>MSPGPQPDGDSRDVHMRHVPGRTTTTRDGAAEERQKPTDVDEDMRLAAAELSHGGAVGGSGGVASGSRERTRTTACEPPSETKSRAEQLLPIPVETHEADVWGPLDKGPRWVEDSGLMGMGLEYSHMRVMTPAPSLYLQAGSRFVGTQQSKRQRYEVEVEIKHVDMRESFMCGHLTIQGLADDHPTLTTYFEGEIIGSKHGFVTQHQEWGASEKVDFQHWSKFTAFRPYQKQMRKGTQTLIKDLDQRENIFMRWKEHFLVPDHRIRTIRNASFEGFYYVCFNQVKGEISGIYFHRKSEK</sequence>
<organism evidence="3 4">
    <name type="scientific">Chaetomium globosum (strain ATCC 6205 / CBS 148.51 / DSM 1962 / NBRC 6347 / NRRL 1970)</name>
    <name type="common">Soil fungus</name>
    <dbReference type="NCBI Taxonomy" id="306901"/>
    <lineage>
        <taxon>Eukaryota</taxon>
        <taxon>Fungi</taxon>
        <taxon>Dikarya</taxon>
        <taxon>Ascomycota</taxon>
        <taxon>Pezizomycotina</taxon>
        <taxon>Sordariomycetes</taxon>
        <taxon>Sordariomycetidae</taxon>
        <taxon>Sordariales</taxon>
        <taxon>Chaetomiaceae</taxon>
        <taxon>Chaetomium</taxon>
    </lineage>
</organism>
<dbReference type="InterPro" id="IPR018618">
    <property type="entry name" value="GID4/10-like"/>
</dbReference>
<dbReference type="InParanoid" id="Q2H185"/>
<name>Q2H185_CHAGB</name>
<reference evidence="4" key="1">
    <citation type="journal article" date="2015" name="Genome Announc.">
        <title>Draft genome sequence of the cellulolytic fungus Chaetomium globosum.</title>
        <authorList>
            <person name="Cuomo C.A."/>
            <person name="Untereiner W.A."/>
            <person name="Ma L.-J."/>
            <person name="Grabherr M."/>
            <person name="Birren B.W."/>
        </authorList>
    </citation>
    <scope>NUCLEOTIDE SEQUENCE [LARGE SCALE GENOMIC DNA]</scope>
    <source>
        <strain evidence="4">ATCC 6205 / CBS 148.51 / DSM 1962 / NBRC 6347 / NRRL 1970</strain>
    </source>
</reference>